<keyword evidence="1" id="KW-1133">Transmembrane helix</keyword>
<protein>
    <submittedName>
        <fullName evidence="3">Transmembrane protein</fullName>
    </submittedName>
</protein>
<evidence type="ECO:0000313" key="2">
    <source>
        <dbReference type="Proteomes" id="UP000035681"/>
    </source>
</evidence>
<proteinExistence type="predicted"/>
<name>A0A0K0E2E9_STRER</name>
<dbReference type="AlphaFoldDB" id="A0A0K0E2E9"/>
<accession>A0A0K0E2E9</accession>
<sequence>MKSYIQLNSINSYNKVLENDKYILKKIKTLLVLFFVTACILTLFVFSQALFVLKREDMIKSLLHNNATIINGEWRFMFNKSNNEVGNCDIFKNLSLNNQNFVGQSSKEYIKIDHYRILKRTNLEGKKFTDCLLKYPRSISFQKFCLEQLGLTLINDIANALKNQEKNEATVIAYCIPKDYLHSIDKIYLLQAIGKHTLTIKSNVIDYFINYPIEITNQYSNCTFFEHFIKTYTIFNEKDKKKQKNRLKDIRHIKEELDKMCF</sequence>
<dbReference type="WBParaSite" id="SSTP_0000366900.1">
    <property type="protein sequence ID" value="SSTP_0000366900.1"/>
    <property type="gene ID" value="SSTP_0000366900"/>
</dbReference>
<keyword evidence="1" id="KW-0812">Transmembrane</keyword>
<organism evidence="3">
    <name type="scientific">Strongyloides stercoralis</name>
    <name type="common">Threadworm</name>
    <dbReference type="NCBI Taxonomy" id="6248"/>
    <lineage>
        <taxon>Eukaryota</taxon>
        <taxon>Metazoa</taxon>
        <taxon>Ecdysozoa</taxon>
        <taxon>Nematoda</taxon>
        <taxon>Chromadorea</taxon>
        <taxon>Rhabditida</taxon>
        <taxon>Tylenchina</taxon>
        <taxon>Panagrolaimomorpha</taxon>
        <taxon>Strongyloidoidea</taxon>
        <taxon>Strongyloididae</taxon>
        <taxon>Strongyloides</taxon>
    </lineage>
</organism>
<reference evidence="3" key="1">
    <citation type="submission" date="2015-08" db="UniProtKB">
        <authorList>
            <consortium name="WormBaseParasite"/>
        </authorList>
    </citation>
    <scope>IDENTIFICATION</scope>
</reference>
<dbReference type="WBParaSite" id="TCONS_00008149.p1">
    <property type="protein sequence ID" value="TCONS_00008149.p1"/>
    <property type="gene ID" value="XLOC_006130"/>
</dbReference>
<evidence type="ECO:0000313" key="3">
    <source>
        <dbReference type="WBParaSite" id="SSTP_0000366900.1"/>
    </source>
</evidence>
<keyword evidence="1" id="KW-0472">Membrane</keyword>
<feature type="transmembrane region" description="Helical" evidence="1">
    <location>
        <begin position="30"/>
        <end position="53"/>
    </location>
</feature>
<dbReference type="Proteomes" id="UP000035681">
    <property type="component" value="Unplaced"/>
</dbReference>
<keyword evidence="2" id="KW-1185">Reference proteome</keyword>
<evidence type="ECO:0000256" key="1">
    <source>
        <dbReference type="SAM" id="Phobius"/>
    </source>
</evidence>